<dbReference type="PROSITE" id="PS51371">
    <property type="entry name" value="CBS"/>
    <property type="match status" value="1"/>
</dbReference>
<dbReference type="InterPro" id="IPR004097">
    <property type="entry name" value="DHHA2"/>
</dbReference>
<evidence type="ECO:0000259" key="9">
    <source>
        <dbReference type="PROSITE" id="PS51371"/>
    </source>
</evidence>
<dbReference type="EMBL" id="CP035281">
    <property type="protein sequence ID" value="QAT43831.1"/>
    <property type="molecule type" value="Genomic_DNA"/>
</dbReference>
<dbReference type="SUPFAM" id="SSF54631">
    <property type="entry name" value="CBS-domain pair"/>
    <property type="match status" value="1"/>
</dbReference>
<dbReference type="Gene3D" id="3.90.1640.10">
    <property type="entry name" value="inorganic pyrophosphatase (n-terminal core)"/>
    <property type="match status" value="2"/>
</dbReference>
<protein>
    <recommendedName>
        <fullName evidence="2">inorganic diphosphatase</fullName>
        <ecNumber evidence="2">3.6.1.1</ecNumber>
    </recommendedName>
    <alternativeName>
        <fullName evidence="6">Pyrophosphate phospho-hydrolase</fullName>
    </alternativeName>
</protein>
<evidence type="ECO:0000313" key="11">
    <source>
        <dbReference type="Proteomes" id="UP000287601"/>
    </source>
</evidence>
<dbReference type="GO" id="GO:0004427">
    <property type="term" value="F:inorganic diphosphate phosphatase activity"/>
    <property type="evidence" value="ECO:0007669"/>
    <property type="project" value="UniProtKB-EC"/>
</dbReference>
<dbReference type="AlphaFoldDB" id="A0A410PY06"/>
<dbReference type="KEGG" id="amij:EQM06_11700"/>
<dbReference type="SMART" id="SM01131">
    <property type="entry name" value="DHHA2"/>
    <property type="match status" value="1"/>
</dbReference>
<comment type="cofactor">
    <cofactor evidence="1">
        <name>Mn(2+)</name>
        <dbReference type="ChEBI" id="CHEBI:29035"/>
    </cofactor>
</comment>
<dbReference type="GO" id="GO:0046872">
    <property type="term" value="F:metal ion binding"/>
    <property type="evidence" value="ECO:0007669"/>
    <property type="project" value="UniProtKB-KW"/>
</dbReference>
<dbReference type="Proteomes" id="UP000287601">
    <property type="component" value="Chromosome"/>
</dbReference>
<proteinExistence type="predicted"/>
<evidence type="ECO:0000256" key="8">
    <source>
        <dbReference type="PROSITE-ProRule" id="PRU00703"/>
    </source>
</evidence>
<dbReference type="Gene3D" id="3.10.310.20">
    <property type="entry name" value="DHHA2 domain"/>
    <property type="match status" value="1"/>
</dbReference>
<evidence type="ECO:0000256" key="7">
    <source>
        <dbReference type="ARBA" id="ARBA00047820"/>
    </source>
</evidence>
<evidence type="ECO:0000256" key="1">
    <source>
        <dbReference type="ARBA" id="ARBA00001936"/>
    </source>
</evidence>
<dbReference type="GO" id="GO:0005737">
    <property type="term" value="C:cytoplasm"/>
    <property type="evidence" value="ECO:0007669"/>
    <property type="project" value="InterPro"/>
</dbReference>
<feature type="domain" description="CBS" evidence="9">
    <location>
        <begin position="262"/>
        <end position="319"/>
    </location>
</feature>
<dbReference type="Gene3D" id="3.10.580.10">
    <property type="entry name" value="CBS-domain"/>
    <property type="match status" value="1"/>
</dbReference>
<keyword evidence="3" id="KW-0479">Metal-binding</keyword>
<dbReference type="SUPFAM" id="SSF64182">
    <property type="entry name" value="DHH phosphoesterases"/>
    <property type="match status" value="1"/>
</dbReference>
<dbReference type="EC" id="3.6.1.1" evidence="2"/>
<dbReference type="InterPro" id="IPR010766">
    <property type="entry name" value="DRTGG"/>
</dbReference>
<dbReference type="Pfam" id="PF01368">
    <property type="entry name" value="DHH"/>
    <property type="match status" value="1"/>
</dbReference>
<evidence type="ECO:0000256" key="2">
    <source>
        <dbReference type="ARBA" id="ARBA00012146"/>
    </source>
</evidence>
<keyword evidence="11" id="KW-1185">Reference proteome</keyword>
<dbReference type="NCBIfam" id="NF011443">
    <property type="entry name" value="PRK14869.1-5"/>
    <property type="match status" value="1"/>
</dbReference>
<keyword evidence="5" id="KW-0464">Manganese</keyword>
<evidence type="ECO:0000256" key="6">
    <source>
        <dbReference type="ARBA" id="ARBA00032535"/>
    </source>
</evidence>
<dbReference type="OrthoDB" id="9766150at2"/>
<comment type="catalytic activity">
    <reaction evidence="7">
        <text>diphosphate + H2O = 2 phosphate + H(+)</text>
        <dbReference type="Rhea" id="RHEA:24576"/>
        <dbReference type="ChEBI" id="CHEBI:15377"/>
        <dbReference type="ChEBI" id="CHEBI:15378"/>
        <dbReference type="ChEBI" id="CHEBI:33019"/>
        <dbReference type="ChEBI" id="CHEBI:43474"/>
        <dbReference type="EC" id="3.6.1.1"/>
    </reaction>
</comment>
<dbReference type="PANTHER" id="PTHR12112">
    <property type="entry name" value="BNIP - RELATED"/>
    <property type="match status" value="1"/>
</dbReference>
<dbReference type="InterPro" id="IPR046342">
    <property type="entry name" value="CBS_dom_sf"/>
</dbReference>
<name>A0A410PY06_9FIRM</name>
<organism evidence="10 11">
    <name type="scientific">Aminipila luticellarii</name>
    <dbReference type="NCBI Taxonomy" id="2507160"/>
    <lineage>
        <taxon>Bacteria</taxon>
        <taxon>Bacillati</taxon>
        <taxon>Bacillota</taxon>
        <taxon>Clostridia</taxon>
        <taxon>Peptostreptococcales</taxon>
        <taxon>Anaerovoracaceae</taxon>
        <taxon>Aminipila</taxon>
    </lineage>
</organism>
<dbReference type="Gene3D" id="3.40.1390.20">
    <property type="entry name" value="HprK N-terminal domain-like"/>
    <property type="match status" value="1"/>
</dbReference>
<accession>A0A410PY06</accession>
<dbReference type="Pfam" id="PF07085">
    <property type="entry name" value="DRTGG"/>
    <property type="match status" value="1"/>
</dbReference>
<dbReference type="InterPro" id="IPR028979">
    <property type="entry name" value="Ser_kin/Pase_Hpr-like_N_sf"/>
</dbReference>
<dbReference type="InterPro" id="IPR001667">
    <property type="entry name" value="DDH_dom"/>
</dbReference>
<gene>
    <name evidence="10" type="ORF">EQM06_11700</name>
</gene>
<evidence type="ECO:0000256" key="4">
    <source>
        <dbReference type="ARBA" id="ARBA00022801"/>
    </source>
</evidence>
<dbReference type="Pfam" id="PF02833">
    <property type="entry name" value="DHHA2"/>
    <property type="match status" value="1"/>
</dbReference>
<dbReference type="SUPFAM" id="SSF75138">
    <property type="entry name" value="HprK N-terminal domain-like"/>
    <property type="match status" value="1"/>
</dbReference>
<evidence type="ECO:0000256" key="3">
    <source>
        <dbReference type="ARBA" id="ARBA00022723"/>
    </source>
</evidence>
<sequence>MKTKDEGGNEKLDKPVYVIGHKNPDTDSICSAIAYAQLKNKTSDKYYEARRAGQVNNETKYVLETFGVETPELIADVGTQIRDVAIKKIDGINSGISLKKAWNMMKDTANATLPVTSEGKLEGIISVNDIATANMDIYETRILALSKTPYRNILDTLEGTMIVGDEEGCVEEGKILIGAANPDLLENYIEKGDIFITGNRFESHLCAIEMNAGCIVVCMGAPVSKTIKKIAMQNHCRIISTPCETYVAARLISQSTPIRYFMRKENIVSFEEDDYISDMKETVTKIRHRDFPVLDKAGNYCGMLSRRSLINMRKKKIILVDHNEKSQAVDGIEEAEIIEIIDHHRIGNLETLAPVYFRNQPLGCTATIIYQMYAELGVEIDSKIAGLLCSAILSDTLMFRSPTCTEPDKLAAEKLAEIAGIRIEEYAAAMFRAGSSLQDKTTEEIFYQDYKKFASNGIKFGAGQITSLDGEELAALKPKLLSFMENACKTSSADMLFFMLTDVIHESTELLFVGENAKNIVERAFGAKAENSFIVMKNIVSRKKQVIPQLMSAMQE</sequence>
<reference evidence="10 11" key="1">
    <citation type="submission" date="2019-01" db="EMBL/GenBank/DDBJ databases">
        <title>Draft genomes of a novel of Aminipila strains.</title>
        <authorList>
            <person name="Ma S."/>
        </authorList>
    </citation>
    <scope>NUCLEOTIDE SEQUENCE [LARGE SCALE GENOMIC DNA]</scope>
    <source>
        <strain evidence="11">JN-39</strain>
    </source>
</reference>
<keyword evidence="4 10" id="KW-0378">Hydrolase</keyword>
<dbReference type="Pfam" id="PF00571">
    <property type="entry name" value="CBS"/>
    <property type="match status" value="2"/>
</dbReference>
<keyword evidence="8" id="KW-0129">CBS domain</keyword>
<dbReference type="PANTHER" id="PTHR12112:SF22">
    <property type="entry name" value="MANGANESE-DEPENDENT INORGANIC PYROPHOSPHATASE-RELATED"/>
    <property type="match status" value="1"/>
</dbReference>
<evidence type="ECO:0000256" key="5">
    <source>
        <dbReference type="ARBA" id="ARBA00023211"/>
    </source>
</evidence>
<dbReference type="FunFam" id="3.90.1640.10:FF:000001">
    <property type="entry name" value="Probable manganese-dependent inorganic pyrophosphatase"/>
    <property type="match status" value="1"/>
</dbReference>
<dbReference type="NCBIfam" id="NF011442">
    <property type="entry name" value="PRK14869.1-4"/>
    <property type="match status" value="1"/>
</dbReference>
<dbReference type="InterPro" id="IPR038222">
    <property type="entry name" value="DHHA2_dom_sf"/>
</dbReference>
<dbReference type="InterPro" id="IPR000644">
    <property type="entry name" value="CBS_dom"/>
</dbReference>
<dbReference type="NCBIfam" id="NF003877">
    <property type="entry name" value="PRK05427.1"/>
    <property type="match status" value="1"/>
</dbReference>
<evidence type="ECO:0000313" key="10">
    <source>
        <dbReference type="EMBL" id="QAT43831.1"/>
    </source>
</evidence>
<dbReference type="InterPro" id="IPR038763">
    <property type="entry name" value="DHH_sf"/>
</dbReference>